<sequence>MSIRLLGPAGGLFAFLLGFVVVFTFGTTVTDLIVAPLCDLLAMRGQSDCTLVFLTSKEAFLLNLRQALLAGMICAMPSIVAALARVLAPTLARMTPQAIPPFAIAGGVIALAGAVFAIFYEAPVAFAPALLSLTAMSSGVQADLGLVTNYANAVVVMAGSYVLTLQLPVLALMMIKSMRTRRMMDAETTT</sequence>
<dbReference type="Proteomes" id="UP000428330">
    <property type="component" value="Chromosome"/>
</dbReference>
<evidence type="ECO:0000313" key="6">
    <source>
        <dbReference type="EMBL" id="QGX98033.1"/>
    </source>
</evidence>
<evidence type="ECO:0000256" key="5">
    <source>
        <dbReference type="SAM" id="Phobius"/>
    </source>
</evidence>
<dbReference type="KEGG" id="rom:EI983_06985"/>
<dbReference type="EMBL" id="CP034348">
    <property type="protein sequence ID" value="QGX98033.1"/>
    <property type="molecule type" value="Genomic_DNA"/>
</dbReference>
<protein>
    <submittedName>
        <fullName evidence="6">Uncharacterized protein</fullName>
    </submittedName>
</protein>
<organism evidence="6 7">
    <name type="scientific">Roseovarius faecimaris</name>
    <dbReference type="NCBI Taxonomy" id="2494550"/>
    <lineage>
        <taxon>Bacteria</taxon>
        <taxon>Pseudomonadati</taxon>
        <taxon>Pseudomonadota</taxon>
        <taxon>Alphaproteobacteria</taxon>
        <taxon>Rhodobacterales</taxon>
        <taxon>Roseobacteraceae</taxon>
        <taxon>Roseovarius</taxon>
    </lineage>
</organism>
<keyword evidence="7" id="KW-1185">Reference proteome</keyword>
<evidence type="ECO:0000256" key="2">
    <source>
        <dbReference type="ARBA" id="ARBA00022692"/>
    </source>
</evidence>
<evidence type="ECO:0000313" key="7">
    <source>
        <dbReference type="Proteomes" id="UP000428330"/>
    </source>
</evidence>
<feature type="transmembrane region" description="Helical" evidence="5">
    <location>
        <begin position="67"/>
        <end position="87"/>
    </location>
</feature>
<gene>
    <name evidence="6" type="ORF">EI983_06985</name>
</gene>
<evidence type="ECO:0000256" key="4">
    <source>
        <dbReference type="ARBA" id="ARBA00023136"/>
    </source>
</evidence>
<dbReference type="GO" id="GO:0016020">
    <property type="term" value="C:membrane"/>
    <property type="evidence" value="ECO:0007669"/>
    <property type="project" value="UniProtKB-SubCell"/>
</dbReference>
<dbReference type="OrthoDB" id="9777044at2"/>
<keyword evidence="2 5" id="KW-0812">Transmembrane</keyword>
<evidence type="ECO:0000256" key="1">
    <source>
        <dbReference type="ARBA" id="ARBA00004141"/>
    </source>
</evidence>
<feature type="transmembrane region" description="Helical" evidence="5">
    <location>
        <begin position="150"/>
        <end position="175"/>
    </location>
</feature>
<dbReference type="RefSeq" id="WP_157706665.1">
    <property type="nucleotide sequence ID" value="NZ_CP034348.1"/>
</dbReference>
<dbReference type="InterPro" id="IPR002033">
    <property type="entry name" value="TatC"/>
</dbReference>
<feature type="transmembrane region" description="Helical" evidence="5">
    <location>
        <begin position="99"/>
        <end position="120"/>
    </location>
</feature>
<comment type="subcellular location">
    <subcellularLocation>
        <location evidence="1">Membrane</location>
        <topology evidence="1">Multi-pass membrane protein</topology>
    </subcellularLocation>
</comment>
<dbReference type="AlphaFoldDB" id="A0A6I6IQB7"/>
<name>A0A6I6IQB7_9RHOB</name>
<proteinExistence type="predicted"/>
<evidence type="ECO:0000256" key="3">
    <source>
        <dbReference type="ARBA" id="ARBA00022989"/>
    </source>
</evidence>
<feature type="transmembrane region" description="Helical" evidence="5">
    <location>
        <begin position="12"/>
        <end position="35"/>
    </location>
</feature>
<keyword evidence="4 5" id="KW-0472">Membrane</keyword>
<dbReference type="Pfam" id="PF00902">
    <property type="entry name" value="TatC"/>
    <property type="match status" value="1"/>
</dbReference>
<reference evidence="7" key="1">
    <citation type="submission" date="2018-12" db="EMBL/GenBank/DDBJ databases">
        <title>Complete genome sequence of Roseovarius sp. MME-070.</title>
        <authorList>
            <person name="Nam Y.-D."/>
            <person name="Kang J."/>
            <person name="Chung W.-H."/>
            <person name="Park Y.S."/>
        </authorList>
    </citation>
    <scope>NUCLEOTIDE SEQUENCE [LARGE SCALE GENOMIC DNA]</scope>
    <source>
        <strain evidence="7">MME-070</strain>
    </source>
</reference>
<accession>A0A6I6IQB7</accession>
<keyword evidence="3 5" id="KW-1133">Transmembrane helix</keyword>